<dbReference type="EMBL" id="CAJHJT010000023">
    <property type="protein sequence ID" value="CAD7001386.1"/>
    <property type="molecule type" value="Genomic_DNA"/>
</dbReference>
<organism evidence="1 2">
    <name type="scientific">Ceratitis capitata</name>
    <name type="common">Mediterranean fruit fly</name>
    <name type="synonym">Tephritis capitata</name>
    <dbReference type="NCBI Taxonomy" id="7213"/>
    <lineage>
        <taxon>Eukaryota</taxon>
        <taxon>Metazoa</taxon>
        <taxon>Ecdysozoa</taxon>
        <taxon>Arthropoda</taxon>
        <taxon>Hexapoda</taxon>
        <taxon>Insecta</taxon>
        <taxon>Pterygota</taxon>
        <taxon>Neoptera</taxon>
        <taxon>Endopterygota</taxon>
        <taxon>Diptera</taxon>
        <taxon>Brachycera</taxon>
        <taxon>Muscomorpha</taxon>
        <taxon>Tephritoidea</taxon>
        <taxon>Tephritidae</taxon>
        <taxon>Ceratitis</taxon>
        <taxon>Ceratitis</taxon>
    </lineage>
</organism>
<gene>
    <name evidence="1" type="ORF">CCAP1982_LOCUS9883</name>
</gene>
<protein>
    <submittedName>
        <fullName evidence="1">(Mediterranean fruit fly) hypothetical protein</fullName>
    </submittedName>
</protein>
<comment type="caution">
    <text evidence="1">The sequence shown here is derived from an EMBL/GenBank/DDBJ whole genome shotgun (WGS) entry which is preliminary data.</text>
</comment>
<dbReference type="OrthoDB" id="6621660at2759"/>
<dbReference type="AlphaFoldDB" id="A0A811UUI7"/>
<evidence type="ECO:0000313" key="1">
    <source>
        <dbReference type="EMBL" id="CAD7001386.1"/>
    </source>
</evidence>
<name>A0A811UUI7_CERCA</name>
<evidence type="ECO:0000313" key="2">
    <source>
        <dbReference type="Proteomes" id="UP000606786"/>
    </source>
</evidence>
<sequence length="138" mass="15228">MSLEECKRKRSNIKRNISRIKSIVEAANESDQKHSNAELQSRLGILESYFKQALSVQADIEDLDPADNGRADLEESYVAVKISIQVQLGEDANSTVHYPEAAPAATVTTSSHLPRLSLPTFSGDYADYKNFITSLPNS</sequence>
<dbReference type="Proteomes" id="UP000606786">
    <property type="component" value="Unassembled WGS sequence"/>
</dbReference>
<keyword evidence="2" id="KW-1185">Reference proteome</keyword>
<proteinExistence type="predicted"/>
<reference evidence="1" key="1">
    <citation type="submission" date="2020-11" db="EMBL/GenBank/DDBJ databases">
        <authorList>
            <person name="Whitehead M."/>
        </authorList>
    </citation>
    <scope>NUCLEOTIDE SEQUENCE</scope>
    <source>
        <strain evidence="1">EGII</strain>
    </source>
</reference>
<accession>A0A811UUI7</accession>